<protein>
    <recommendedName>
        <fullName evidence="1">Methyltransferase domain-containing protein</fullName>
    </recommendedName>
</protein>
<dbReference type="GO" id="GO:0008168">
    <property type="term" value="F:methyltransferase activity"/>
    <property type="evidence" value="ECO:0000318"/>
    <property type="project" value="GO_Central"/>
</dbReference>
<gene>
    <name evidence="2" type="ORF">MONBRDRAFT_9348</name>
</gene>
<dbReference type="OMA" id="PMISAWG"/>
<dbReference type="InParanoid" id="A9V2V4"/>
<evidence type="ECO:0000313" key="3">
    <source>
        <dbReference type="Proteomes" id="UP000001357"/>
    </source>
</evidence>
<evidence type="ECO:0000313" key="2">
    <source>
        <dbReference type="EMBL" id="EDQ88078.1"/>
    </source>
</evidence>
<organism evidence="2 3">
    <name type="scientific">Monosiga brevicollis</name>
    <name type="common">Choanoflagellate</name>
    <dbReference type="NCBI Taxonomy" id="81824"/>
    <lineage>
        <taxon>Eukaryota</taxon>
        <taxon>Choanoflagellata</taxon>
        <taxon>Craspedida</taxon>
        <taxon>Salpingoecidae</taxon>
        <taxon>Monosiga</taxon>
    </lineage>
</organism>
<dbReference type="GeneID" id="5892357"/>
<dbReference type="STRING" id="81824.A9V2V4"/>
<dbReference type="eggNOG" id="KOG1269">
    <property type="taxonomic scope" value="Eukaryota"/>
</dbReference>
<name>A9V2V4_MONBE</name>
<dbReference type="RefSeq" id="XP_001747154.1">
    <property type="nucleotide sequence ID" value="XM_001747102.1"/>
</dbReference>
<dbReference type="PANTHER" id="PTHR43861">
    <property type="entry name" value="TRANS-ACONITATE 2-METHYLTRANSFERASE-RELATED"/>
    <property type="match status" value="1"/>
</dbReference>
<dbReference type="Pfam" id="PF13847">
    <property type="entry name" value="Methyltransf_31"/>
    <property type="match status" value="1"/>
</dbReference>
<dbReference type="Gene3D" id="3.40.50.150">
    <property type="entry name" value="Vaccinia Virus protein VP39"/>
    <property type="match status" value="1"/>
</dbReference>
<sequence>MAAAAPAVKTRLRMHAASEGVALIDKVQRLAFFSRLLWPTTRNALQWAELQRGNRVLDLGCGNGHATLGLASFVGRVGRITGVDTSAKALESAAAYVQQNRDEDAMARVSFLKAEIPNNMAELANKRFDLVYSRLLFSYVPEPLASLETCKELLWPGGRILVEDVDYSSSFCYPSSPAFDRYKELHTAISAQLKGHPLIGPKLYSMVKEAGFVDARVRVVQPVFTHADEGRAVARASLQDIRNQVLAHDLASESELAELDHQLRELEHRPDALISLPRIFQVTARVPTP</sequence>
<dbReference type="AlphaFoldDB" id="A9V2V4"/>
<dbReference type="EMBL" id="CH991556">
    <property type="protein sequence ID" value="EDQ88078.1"/>
    <property type="molecule type" value="Genomic_DNA"/>
</dbReference>
<dbReference type="SUPFAM" id="SSF53335">
    <property type="entry name" value="S-adenosyl-L-methionine-dependent methyltransferases"/>
    <property type="match status" value="1"/>
</dbReference>
<evidence type="ECO:0000259" key="1">
    <source>
        <dbReference type="Pfam" id="PF13847"/>
    </source>
</evidence>
<feature type="domain" description="Methyltransferase" evidence="1">
    <location>
        <begin position="52"/>
        <end position="172"/>
    </location>
</feature>
<dbReference type="KEGG" id="mbr:MONBRDRAFT_9348"/>
<dbReference type="CDD" id="cd02440">
    <property type="entry name" value="AdoMet_MTases"/>
    <property type="match status" value="1"/>
</dbReference>
<reference evidence="2 3" key="1">
    <citation type="journal article" date="2008" name="Nature">
        <title>The genome of the choanoflagellate Monosiga brevicollis and the origin of metazoans.</title>
        <authorList>
            <consortium name="JGI Sequencing"/>
            <person name="King N."/>
            <person name="Westbrook M.J."/>
            <person name="Young S.L."/>
            <person name="Kuo A."/>
            <person name="Abedin M."/>
            <person name="Chapman J."/>
            <person name="Fairclough S."/>
            <person name="Hellsten U."/>
            <person name="Isogai Y."/>
            <person name="Letunic I."/>
            <person name="Marr M."/>
            <person name="Pincus D."/>
            <person name="Putnam N."/>
            <person name="Rokas A."/>
            <person name="Wright K.J."/>
            <person name="Zuzow R."/>
            <person name="Dirks W."/>
            <person name="Good M."/>
            <person name="Goodstein D."/>
            <person name="Lemons D."/>
            <person name="Li W."/>
            <person name="Lyons J.B."/>
            <person name="Morris A."/>
            <person name="Nichols S."/>
            <person name="Richter D.J."/>
            <person name="Salamov A."/>
            <person name="Bork P."/>
            <person name="Lim W.A."/>
            <person name="Manning G."/>
            <person name="Miller W.T."/>
            <person name="McGinnis W."/>
            <person name="Shapiro H."/>
            <person name="Tjian R."/>
            <person name="Grigoriev I.V."/>
            <person name="Rokhsar D."/>
        </authorList>
    </citation>
    <scope>NUCLEOTIDE SEQUENCE [LARGE SCALE GENOMIC DNA]</scope>
    <source>
        <strain evidence="3">MX1 / ATCC 50154</strain>
    </source>
</reference>
<proteinExistence type="predicted"/>
<accession>A9V2V4</accession>
<dbReference type="InterPro" id="IPR029063">
    <property type="entry name" value="SAM-dependent_MTases_sf"/>
</dbReference>
<dbReference type="InterPro" id="IPR025714">
    <property type="entry name" value="Methyltranfer_dom"/>
</dbReference>
<dbReference type="Proteomes" id="UP000001357">
    <property type="component" value="Unassembled WGS sequence"/>
</dbReference>
<keyword evidence="3" id="KW-1185">Reference proteome</keyword>